<dbReference type="EMBL" id="FRBY01000003">
    <property type="protein sequence ID" value="SHM11816.1"/>
    <property type="molecule type" value="Genomic_DNA"/>
</dbReference>
<evidence type="ECO:0000313" key="1">
    <source>
        <dbReference type="EMBL" id="SHM11816.1"/>
    </source>
</evidence>
<dbReference type="AlphaFoldDB" id="A0A1M7G6J6"/>
<dbReference type="InterPro" id="IPR025737">
    <property type="entry name" value="FApF"/>
</dbReference>
<dbReference type="Proteomes" id="UP000184121">
    <property type="component" value="Unassembled WGS sequence"/>
</dbReference>
<protein>
    <submittedName>
        <fullName evidence="1">Putative MetA-pathway of phenol degradation</fullName>
    </submittedName>
</protein>
<sequence>MPKNTFYVLIGKHHFLILFLLGMFSGFSQDLEPRVYANVPKKLNVAAIGYAFMDGNVLTEPSLPVSDFVIQSHNLAATYVRTFGLADKLARVQVALPFTFMDGSANVSGQNITGSRTGFGDMKVRFGINLLGSPALDKSEFRKFEQKTILGVSLVTSIPTGKYYDDKRVNIGTNRWGFKPEIGISQRFSHFYAEVYGGVWFYTDNNDFLGKKMEQKPTGSLQAHASYYFKNGMWLGFNTTWFFGGQTIIDGVGEASEVDNWRVGGTFSTPIAKGQSLRFQYHVGAYTNNGLNYYALTAAYQYSFF</sequence>
<evidence type="ECO:0000313" key="2">
    <source>
        <dbReference type="Proteomes" id="UP000184121"/>
    </source>
</evidence>
<dbReference type="Pfam" id="PF13557">
    <property type="entry name" value="Phenol_MetA_deg"/>
    <property type="match status" value="1"/>
</dbReference>
<proteinExistence type="predicted"/>
<organism evidence="1 2">
    <name type="scientific">Flavobacterium saccharophilum</name>
    <dbReference type="NCBI Taxonomy" id="29534"/>
    <lineage>
        <taxon>Bacteria</taxon>
        <taxon>Pseudomonadati</taxon>
        <taxon>Bacteroidota</taxon>
        <taxon>Flavobacteriia</taxon>
        <taxon>Flavobacteriales</taxon>
        <taxon>Flavobacteriaceae</taxon>
        <taxon>Flavobacterium</taxon>
    </lineage>
</organism>
<dbReference type="STRING" id="29534.SAMN05444366_2410"/>
<gene>
    <name evidence="1" type="ORF">SAMN05444366_2410</name>
</gene>
<dbReference type="RefSeq" id="WP_072972679.1">
    <property type="nucleotide sequence ID" value="NZ_FRBY01000003.1"/>
</dbReference>
<name>A0A1M7G6J6_9FLAO</name>
<keyword evidence="2" id="KW-1185">Reference proteome</keyword>
<accession>A0A1M7G6J6</accession>
<dbReference type="OrthoDB" id="191143at2"/>
<reference evidence="2" key="1">
    <citation type="submission" date="2016-11" db="EMBL/GenBank/DDBJ databases">
        <authorList>
            <person name="Varghese N."/>
            <person name="Submissions S."/>
        </authorList>
    </citation>
    <scope>NUCLEOTIDE SEQUENCE [LARGE SCALE GENOMIC DNA]</scope>
    <source>
        <strain evidence="2">DSM 1811</strain>
    </source>
</reference>